<evidence type="ECO:0000313" key="3">
    <source>
        <dbReference type="EMBL" id="KAK6291028.1"/>
    </source>
</evidence>
<dbReference type="EMBL" id="JAGTTL010000098">
    <property type="protein sequence ID" value="KAK6291028.1"/>
    <property type="molecule type" value="Genomic_DNA"/>
</dbReference>
<reference evidence="3 4" key="1">
    <citation type="submission" date="2021-04" db="EMBL/GenBank/DDBJ databases">
        <authorList>
            <person name="De Guttry C."/>
            <person name="Zahm M."/>
            <person name="Klopp C."/>
            <person name="Cabau C."/>
            <person name="Louis A."/>
            <person name="Berthelot C."/>
            <person name="Parey E."/>
            <person name="Roest Crollius H."/>
            <person name="Montfort J."/>
            <person name="Robinson-Rechavi M."/>
            <person name="Bucao C."/>
            <person name="Bouchez O."/>
            <person name="Gislard M."/>
            <person name="Lluch J."/>
            <person name="Milhes M."/>
            <person name="Lampietro C."/>
            <person name="Lopez Roques C."/>
            <person name="Donnadieu C."/>
            <person name="Braasch I."/>
            <person name="Desvignes T."/>
            <person name="Postlethwait J."/>
            <person name="Bobe J."/>
            <person name="Wedekind C."/>
            <person name="Guiguen Y."/>
        </authorList>
    </citation>
    <scope>NUCLEOTIDE SEQUENCE [LARGE SCALE GENOMIC DNA]</scope>
    <source>
        <strain evidence="3">Cs_M1</strain>
        <tissue evidence="3">Blood</tissue>
    </source>
</reference>
<comment type="caution">
    <text evidence="3">The sequence shown here is derived from an EMBL/GenBank/DDBJ whole genome shotgun (WGS) entry which is preliminary data.</text>
</comment>
<dbReference type="InterPro" id="IPR010582">
    <property type="entry name" value="Catalase_immune_responsive"/>
</dbReference>
<evidence type="ECO:0000313" key="4">
    <source>
        <dbReference type="Proteomes" id="UP001356427"/>
    </source>
</evidence>
<feature type="non-terminal residue" evidence="3">
    <location>
        <position position="1"/>
    </location>
</feature>
<feature type="signal peptide" evidence="1">
    <location>
        <begin position="1"/>
        <end position="18"/>
    </location>
</feature>
<accession>A0AAN8KI31</accession>
<dbReference type="Pfam" id="PF06628">
    <property type="entry name" value="Catalase-rel"/>
    <property type="match status" value="1"/>
</dbReference>
<feature type="chain" id="PRO_5043050907" description="Catalase immune-responsive domain-containing protein" evidence="1">
    <location>
        <begin position="19"/>
        <end position="97"/>
    </location>
</feature>
<evidence type="ECO:0000256" key="1">
    <source>
        <dbReference type="SAM" id="SignalP"/>
    </source>
</evidence>
<dbReference type="GO" id="GO:0020037">
    <property type="term" value="F:heme binding"/>
    <property type="evidence" value="ECO:0007669"/>
    <property type="project" value="InterPro"/>
</dbReference>
<feature type="domain" description="Catalase immune-responsive" evidence="2">
    <location>
        <begin position="15"/>
        <end position="69"/>
    </location>
</feature>
<dbReference type="SUPFAM" id="SSF56634">
    <property type="entry name" value="Heme-dependent catalase-like"/>
    <property type="match status" value="1"/>
</dbReference>
<sequence>GCVCVTSCLTLCVLQVRTFFTEVLNEEERQRLCQNMAGALKGAQVFIQKRWVQNLMAVHADYGNGVQALLNNAEPTKDSVRVYTRGGASAIAASSKM</sequence>
<gene>
    <name evidence="3" type="ORF">J4Q44_G00385710</name>
</gene>
<dbReference type="Gene3D" id="1.20.1370.60">
    <property type="match status" value="1"/>
</dbReference>
<keyword evidence="1" id="KW-0732">Signal</keyword>
<dbReference type="Proteomes" id="UP001356427">
    <property type="component" value="Unassembled WGS sequence"/>
</dbReference>
<name>A0AAN8KI31_9TELE</name>
<proteinExistence type="predicted"/>
<evidence type="ECO:0000259" key="2">
    <source>
        <dbReference type="Pfam" id="PF06628"/>
    </source>
</evidence>
<keyword evidence="4" id="KW-1185">Reference proteome</keyword>
<dbReference type="AlphaFoldDB" id="A0AAN8KI31"/>
<organism evidence="3 4">
    <name type="scientific">Coregonus suidteri</name>
    <dbReference type="NCBI Taxonomy" id="861788"/>
    <lineage>
        <taxon>Eukaryota</taxon>
        <taxon>Metazoa</taxon>
        <taxon>Chordata</taxon>
        <taxon>Craniata</taxon>
        <taxon>Vertebrata</taxon>
        <taxon>Euteleostomi</taxon>
        <taxon>Actinopterygii</taxon>
        <taxon>Neopterygii</taxon>
        <taxon>Teleostei</taxon>
        <taxon>Protacanthopterygii</taxon>
        <taxon>Salmoniformes</taxon>
        <taxon>Salmonidae</taxon>
        <taxon>Coregoninae</taxon>
        <taxon>Coregonus</taxon>
    </lineage>
</organism>
<dbReference type="InterPro" id="IPR020835">
    <property type="entry name" value="Catalase_sf"/>
</dbReference>
<protein>
    <recommendedName>
        <fullName evidence="2">Catalase immune-responsive domain-containing protein</fullName>
    </recommendedName>
</protein>